<feature type="chain" id="PRO_5039704152" evidence="1">
    <location>
        <begin position="23"/>
        <end position="102"/>
    </location>
</feature>
<reference evidence="2" key="2">
    <citation type="submission" date="2020-11" db="EMBL/GenBank/DDBJ databases">
        <authorList>
            <person name="McCartney M.A."/>
            <person name="Auch B."/>
            <person name="Kono T."/>
            <person name="Mallez S."/>
            <person name="Becker A."/>
            <person name="Gohl D.M."/>
            <person name="Silverstein K.A.T."/>
            <person name="Koren S."/>
            <person name="Bechman K.B."/>
            <person name="Herman A."/>
            <person name="Abrahante J.E."/>
            <person name="Garbe J."/>
        </authorList>
    </citation>
    <scope>NUCLEOTIDE SEQUENCE</scope>
    <source>
        <strain evidence="2">Duluth1</strain>
        <tissue evidence="2">Whole animal</tissue>
    </source>
</reference>
<protein>
    <submittedName>
        <fullName evidence="2">Uncharacterized protein</fullName>
    </submittedName>
</protein>
<proteinExistence type="predicted"/>
<comment type="caution">
    <text evidence="2">The sequence shown here is derived from an EMBL/GenBank/DDBJ whole genome shotgun (WGS) entry which is preliminary data.</text>
</comment>
<dbReference type="AlphaFoldDB" id="A0A9D4EI90"/>
<evidence type="ECO:0000256" key="1">
    <source>
        <dbReference type="SAM" id="SignalP"/>
    </source>
</evidence>
<name>A0A9D4EI90_DREPO</name>
<keyword evidence="3" id="KW-1185">Reference proteome</keyword>
<accession>A0A9D4EI90</accession>
<evidence type="ECO:0000313" key="2">
    <source>
        <dbReference type="EMBL" id="KAH3780145.1"/>
    </source>
</evidence>
<feature type="signal peptide" evidence="1">
    <location>
        <begin position="1"/>
        <end position="22"/>
    </location>
</feature>
<dbReference type="Proteomes" id="UP000828390">
    <property type="component" value="Unassembled WGS sequence"/>
</dbReference>
<organism evidence="2 3">
    <name type="scientific">Dreissena polymorpha</name>
    <name type="common">Zebra mussel</name>
    <name type="synonym">Mytilus polymorpha</name>
    <dbReference type="NCBI Taxonomy" id="45954"/>
    <lineage>
        <taxon>Eukaryota</taxon>
        <taxon>Metazoa</taxon>
        <taxon>Spiralia</taxon>
        <taxon>Lophotrochozoa</taxon>
        <taxon>Mollusca</taxon>
        <taxon>Bivalvia</taxon>
        <taxon>Autobranchia</taxon>
        <taxon>Heteroconchia</taxon>
        <taxon>Euheterodonta</taxon>
        <taxon>Imparidentia</taxon>
        <taxon>Neoheterodontei</taxon>
        <taxon>Myida</taxon>
        <taxon>Dreissenoidea</taxon>
        <taxon>Dreissenidae</taxon>
        <taxon>Dreissena</taxon>
    </lineage>
</organism>
<evidence type="ECO:0000313" key="3">
    <source>
        <dbReference type="Proteomes" id="UP000828390"/>
    </source>
</evidence>
<sequence>MATTYIWITGMAAAVLIPAVCVHTDEEENSDLDNLIAHLENVLQERTYEAAETMKDEAGPVELNDLKPGSKRGRSWRRQVGRRTCGCGGSCGPKVNSELSTS</sequence>
<keyword evidence="1" id="KW-0732">Signal</keyword>
<gene>
    <name evidence="2" type="ORF">DPMN_157955</name>
</gene>
<dbReference type="EMBL" id="JAIWYP010000008">
    <property type="protein sequence ID" value="KAH3780145.1"/>
    <property type="molecule type" value="Genomic_DNA"/>
</dbReference>
<reference evidence="2" key="1">
    <citation type="journal article" date="2019" name="bioRxiv">
        <title>The Genome of the Zebra Mussel, Dreissena polymorpha: A Resource for Invasive Species Research.</title>
        <authorList>
            <person name="McCartney M.A."/>
            <person name="Auch B."/>
            <person name="Kono T."/>
            <person name="Mallez S."/>
            <person name="Zhang Y."/>
            <person name="Obille A."/>
            <person name="Becker A."/>
            <person name="Abrahante J.E."/>
            <person name="Garbe J."/>
            <person name="Badalamenti J.P."/>
            <person name="Herman A."/>
            <person name="Mangelson H."/>
            <person name="Liachko I."/>
            <person name="Sullivan S."/>
            <person name="Sone E.D."/>
            <person name="Koren S."/>
            <person name="Silverstein K.A.T."/>
            <person name="Beckman K.B."/>
            <person name="Gohl D.M."/>
        </authorList>
    </citation>
    <scope>NUCLEOTIDE SEQUENCE</scope>
    <source>
        <strain evidence="2">Duluth1</strain>
        <tissue evidence="2">Whole animal</tissue>
    </source>
</reference>